<feature type="transmembrane region" description="Helical" evidence="2">
    <location>
        <begin position="173"/>
        <end position="192"/>
    </location>
</feature>
<dbReference type="RefSeq" id="WP_152419000.1">
    <property type="nucleotide sequence ID" value="NZ_AOLR01000049.1"/>
</dbReference>
<dbReference type="Proteomes" id="UP000682967">
    <property type="component" value="Plasmid pHsi540"/>
</dbReference>
<dbReference type="GeneID" id="64824768"/>
<evidence type="ECO:0000256" key="2">
    <source>
        <dbReference type="SAM" id="Phobius"/>
    </source>
</evidence>
<keyword evidence="3" id="KW-0614">Plasmid</keyword>
<keyword evidence="2" id="KW-0472">Membrane</keyword>
<protein>
    <submittedName>
        <fullName evidence="3">Uncharacterized protein</fullName>
    </submittedName>
</protein>
<name>A0A8T8KGH1_9EURY</name>
<feature type="region of interest" description="Disordered" evidence="1">
    <location>
        <begin position="21"/>
        <end position="44"/>
    </location>
</feature>
<keyword evidence="2" id="KW-1133">Transmembrane helix</keyword>
<accession>A0A8T8KGH1</accession>
<dbReference type="EMBL" id="CP073368">
    <property type="protein sequence ID" value="QUJ74230.1"/>
    <property type="molecule type" value="Genomic_DNA"/>
</dbReference>
<evidence type="ECO:0000256" key="1">
    <source>
        <dbReference type="SAM" id="MobiDB-lite"/>
    </source>
</evidence>
<evidence type="ECO:0000313" key="3">
    <source>
        <dbReference type="EMBL" id="QUJ74230.1"/>
    </source>
</evidence>
<geneLocation type="plasmid" evidence="3 4">
    <name>pHsi540</name>
</geneLocation>
<organism evidence="3 4">
    <name type="scientific">Haloarcula marismortui ATCC 33800</name>
    <dbReference type="NCBI Taxonomy" id="662476"/>
    <lineage>
        <taxon>Archaea</taxon>
        <taxon>Methanobacteriati</taxon>
        <taxon>Methanobacteriota</taxon>
        <taxon>Stenosarchaea group</taxon>
        <taxon>Halobacteria</taxon>
        <taxon>Halobacteriales</taxon>
        <taxon>Haloarculaceae</taxon>
        <taxon>Haloarcula</taxon>
    </lineage>
</organism>
<gene>
    <name evidence="3" type="ORF">KDQ40_17390</name>
</gene>
<keyword evidence="2" id="KW-0812">Transmembrane</keyword>
<sequence length="237" mass="26571">MGDHQIREIFSTYNLFRVDKQSMSQSGNGPSDGESLPSAPSEEKQRQIILELIEEEPAPWVAISTLEERLPYQSTRPTIKTRLEELDLQNEIKDRPFNPHAEQPSRLYHLVDEETDWMAPPDAELLTESERRILAELRDDDGNIPDGRYIQRPYEHLLLDTRIGDCFYQGHNLFGDLTLAGVGLTVLFYIGYQTATVLPISQASVGLLLLASILATLAGCFGILTSTVVNTVREATA</sequence>
<proteinExistence type="predicted"/>
<feature type="transmembrane region" description="Helical" evidence="2">
    <location>
        <begin position="204"/>
        <end position="224"/>
    </location>
</feature>
<dbReference type="KEGG" id="hsin:KDQ40_17390"/>
<reference evidence="3" key="1">
    <citation type="submission" date="2021-04" db="EMBL/GenBank/DDBJ databases">
        <title>Complete Genome sequence and Methylome Analysis of the Haloarchaeon Haloarcula sinaiiensis.</title>
        <authorList>
            <person name="Fomenkov A."/>
            <person name="DasSarma P."/>
            <person name="DasSarma S."/>
            <person name="Roberts R.J."/>
        </authorList>
    </citation>
    <scope>NUCLEOTIDE SEQUENCE</scope>
    <source>
        <strain evidence="3">ATCC 33800</strain>
        <plasmid evidence="3">pHsi540</plasmid>
    </source>
</reference>
<evidence type="ECO:0000313" key="4">
    <source>
        <dbReference type="Proteomes" id="UP000682967"/>
    </source>
</evidence>
<dbReference type="AlphaFoldDB" id="A0A8T8KGH1"/>